<sequence length="458" mass="51581">MTNVVNNRACIVGAGPGGLALARAFKNLGIAFDVFERHSEVGGVWDLENPGTPMYDSAHFISSKTHSYFSDFPMPDHYPDYPSNRQIFDYMKNFARHYNLYDHITFNTEVTQTTFANEMWNVTLAHGETRQYRWMVCVSGTTWHPKMPAWASQTDAFDGEVRHANSFRHMDEFRGKRVLVVGAGNSGCDIACDAAVAGDAAFISVRRGYHFVPKHIMGKPADVFGDEGPHMPMWLAQRVFGGLLRFLNGDIRRFGLPKPDHKIFESHPIVNSQVLHYLGHGDLLAKGDVERLDGKEVVFKDGSREAVDIVLCATGYEWKVPYVDPAAFSWKGDRPDNYLHMFSRANKQLFGLGFTETNGGIYKLFDGMADLIARNIRAQRDTPSEWQKLSARIQDHTPDLTGGVKYVESDRHATYANIDALKREYKSLRKHMGWQDPQDGYFNSPATRAAASVLEAAE</sequence>
<dbReference type="InterPro" id="IPR036188">
    <property type="entry name" value="FAD/NAD-bd_sf"/>
</dbReference>
<dbReference type="EMBL" id="OMOR01000001">
    <property type="protein sequence ID" value="SPH21070.1"/>
    <property type="molecule type" value="Genomic_DNA"/>
</dbReference>
<dbReference type="PIRSF" id="PIRSF000332">
    <property type="entry name" value="FMO"/>
    <property type="match status" value="1"/>
</dbReference>
<evidence type="ECO:0000256" key="3">
    <source>
        <dbReference type="ARBA" id="ARBA00023002"/>
    </source>
</evidence>
<dbReference type="InterPro" id="IPR050982">
    <property type="entry name" value="Auxin_biosynth/cation_transpt"/>
</dbReference>
<dbReference type="GO" id="GO:0050661">
    <property type="term" value="F:NADP binding"/>
    <property type="evidence" value="ECO:0007669"/>
    <property type="project" value="InterPro"/>
</dbReference>
<evidence type="ECO:0000256" key="4">
    <source>
        <dbReference type="ARBA" id="ARBA00035159"/>
    </source>
</evidence>
<keyword evidence="1" id="KW-0285">Flavoprotein</keyword>
<accession>A0A2R8BDA7</accession>
<keyword evidence="2" id="KW-0274">FAD</keyword>
<keyword evidence="6" id="KW-1185">Reference proteome</keyword>
<dbReference type="GO" id="GO:0004499">
    <property type="term" value="F:N,N-dimethylaniline monooxygenase activity"/>
    <property type="evidence" value="ECO:0007669"/>
    <property type="project" value="InterPro"/>
</dbReference>
<evidence type="ECO:0000313" key="6">
    <source>
        <dbReference type="Proteomes" id="UP000244880"/>
    </source>
</evidence>
<dbReference type="PANTHER" id="PTHR43539">
    <property type="entry name" value="FLAVIN-BINDING MONOOXYGENASE-LIKE PROTEIN (AFU_ORTHOLOGUE AFUA_4G09220)"/>
    <property type="match status" value="1"/>
</dbReference>
<evidence type="ECO:0000256" key="1">
    <source>
        <dbReference type="ARBA" id="ARBA00022630"/>
    </source>
</evidence>
<gene>
    <name evidence="5" type="ORF">ASD8599_01811</name>
</gene>
<dbReference type="SUPFAM" id="SSF51905">
    <property type="entry name" value="FAD/NAD(P)-binding domain"/>
    <property type="match status" value="2"/>
</dbReference>
<protein>
    <recommendedName>
        <fullName evidence="4">Trimethylamine monooxygenase</fullName>
    </recommendedName>
</protein>
<dbReference type="PANTHER" id="PTHR43539:SF78">
    <property type="entry name" value="FLAVIN-CONTAINING MONOOXYGENASE"/>
    <property type="match status" value="1"/>
</dbReference>
<dbReference type="Pfam" id="PF00743">
    <property type="entry name" value="FMO-like"/>
    <property type="match status" value="1"/>
</dbReference>
<dbReference type="AlphaFoldDB" id="A0A2R8BDA7"/>
<organism evidence="5 6">
    <name type="scientific">Ascidiaceihabitans donghaensis</name>
    <dbReference type="NCBI Taxonomy" id="1510460"/>
    <lineage>
        <taxon>Bacteria</taxon>
        <taxon>Pseudomonadati</taxon>
        <taxon>Pseudomonadota</taxon>
        <taxon>Alphaproteobacteria</taxon>
        <taxon>Rhodobacterales</taxon>
        <taxon>Paracoccaceae</taxon>
        <taxon>Ascidiaceihabitans</taxon>
    </lineage>
</organism>
<dbReference type="RefSeq" id="WP_108828197.1">
    <property type="nucleotide sequence ID" value="NZ_OMOR01000001.1"/>
</dbReference>
<dbReference type="GO" id="GO:0050660">
    <property type="term" value="F:flavin adenine dinucleotide binding"/>
    <property type="evidence" value="ECO:0007669"/>
    <property type="project" value="InterPro"/>
</dbReference>
<keyword evidence="3 5" id="KW-0560">Oxidoreductase</keyword>
<dbReference type="Gene3D" id="3.50.50.60">
    <property type="entry name" value="FAD/NAD(P)-binding domain"/>
    <property type="match status" value="1"/>
</dbReference>
<proteinExistence type="predicted"/>
<evidence type="ECO:0000256" key="2">
    <source>
        <dbReference type="ARBA" id="ARBA00022827"/>
    </source>
</evidence>
<evidence type="ECO:0000313" key="5">
    <source>
        <dbReference type="EMBL" id="SPH21070.1"/>
    </source>
</evidence>
<dbReference type="Proteomes" id="UP000244880">
    <property type="component" value="Unassembled WGS sequence"/>
</dbReference>
<dbReference type="OrthoDB" id="9808049at2"/>
<name>A0A2R8BDA7_9RHOB</name>
<reference evidence="5 6" key="1">
    <citation type="submission" date="2018-03" db="EMBL/GenBank/DDBJ databases">
        <authorList>
            <person name="Keele B.F."/>
        </authorList>
    </citation>
    <scope>NUCLEOTIDE SEQUENCE [LARGE SCALE GENOMIC DNA]</scope>
    <source>
        <strain evidence="5 6">CECT 8599</strain>
    </source>
</reference>
<dbReference type="PRINTS" id="PR00370">
    <property type="entry name" value="FMOXYGENASE"/>
</dbReference>
<keyword evidence="5" id="KW-0503">Monooxygenase</keyword>
<dbReference type="InterPro" id="IPR000960">
    <property type="entry name" value="Flavin_mOase"/>
</dbReference>
<dbReference type="InterPro" id="IPR020946">
    <property type="entry name" value="Flavin_mOase-like"/>
</dbReference>